<dbReference type="Proteomes" id="UP000030739">
    <property type="component" value="Segment"/>
</dbReference>
<name>A0A0A0PZR1_9CAUD</name>
<dbReference type="GeneID" id="26638175"/>
<sequence>MFKINTWYTLNNFIDFAQADSEYNPEIAELIVYKGKKFKVLDTHNGNISKVGFTDNSIAHEDGKLSKELNERTYLWIDKDEYHFFEEVGSIQQPSLKEILEARPELREELDEEISKVLKANLFS</sequence>
<dbReference type="RefSeq" id="YP_009211703.1">
    <property type="nucleotide sequence ID" value="NC_028940.1"/>
</dbReference>
<proteinExistence type="predicted"/>
<organism evidence="1 2">
    <name type="scientific">Pectobacterium bacteriophage PM2</name>
    <dbReference type="NCBI Taxonomy" id="1429794"/>
    <lineage>
        <taxon>Viruses</taxon>
        <taxon>Duplodnaviria</taxon>
        <taxon>Heunggongvirae</taxon>
        <taxon>Uroviricota</taxon>
        <taxon>Caudoviricetes</taxon>
        <taxon>Pantevenvirales</taxon>
        <taxon>Straboviridae</taxon>
        <taxon>Tevenvirinae</taxon>
        <taxon>Mosugukvirus</taxon>
        <taxon>Mosugukvirus pm2</taxon>
    </lineage>
</organism>
<evidence type="ECO:0000313" key="1">
    <source>
        <dbReference type="EMBL" id="AHY25244.1"/>
    </source>
</evidence>
<dbReference type="OrthoDB" id="41562at10239"/>
<reference evidence="1 2" key="1">
    <citation type="journal article" date="2015" name="Plant Pathol. J.">
        <title>Isolation and Genomic Characterization of the T4-Like Bacteriophage PM2 Infecting Pectobacterium carotovorum subsp. carotovorum.</title>
        <authorList>
            <person name="Lim J.A."/>
            <person name="Lee D.H."/>
            <person name="Heu S."/>
        </authorList>
    </citation>
    <scope>NUCLEOTIDE SEQUENCE [LARGE SCALE GENOMIC DNA]</scope>
</reference>
<evidence type="ECO:0000313" key="2">
    <source>
        <dbReference type="Proteomes" id="UP000030739"/>
    </source>
</evidence>
<dbReference type="KEGG" id="vg:26638175"/>
<gene>
    <name evidence="1" type="ORF">PM2_282</name>
</gene>
<dbReference type="EMBL" id="KF835987">
    <property type="protein sequence ID" value="AHY25244.1"/>
    <property type="molecule type" value="Genomic_DNA"/>
</dbReference>
<protein>
    <submittedName>
        <fullName evidence="1">Uncharacterized protein</fullName>
    </submittedName>
</protein>
<accession>A0A0A0PZR1</accession>
<keyword evidence="2" id="KW-1185">Reference proteome</keyword>